<dbReference type="OrthoDB" id="1027344at2"/>
<proteinExistence type="predicted"/>
<organism evidence="2 3">
    <name type="scientific">Galbibacter orientalis DSM 19592</name>
    <dbReference type="NCBI Taxonomy" id="926559"/>
    <lineage>
        <taxon>Bacteria</taxon>
        <taxon>Pseudomonadati</taxon>
        <taxon>Bacteroidota</taxon>
        <taxon>Flavobacteriia</taxon>
        <taxon>Flavobacteriales</taxon>
        <taxon>Flavobacteriaceae</taxon>
        <taxon>Galbibacter</taxon>
    </lineage>
</organism>
<evidence type="ECO:0000313" key="2">
    <source>
        <dbReference type="EMBL" id="EIJ39864.1"/>
    </source>
</evidence>
<dbReference type="eggNOG" id="ENOG5032RMQ">
    <property type="taxonomic scope" value="Bacteria"/>
</dbReference>
<reference evidence="2 3" key="1">
    <citation type="submission" date="2012-02" db="EMBL/GenBank/DDBJ databases">
        <title>Improved High-Quality Draft genome of Joostella marina DSM 19592.</title>
        <authorList>
            <consortium name="US DOE Joint Genome Institute (JGI-PGF)"/>
            <person name="Lucas S."/>
            <person name="Copeland A."/>
            <person name="Lapidus A."/>
            <person name="Bruce D."/>
            <person name="Goodwin L."/>
            <person name="Pitluck S."/>
            <person name="Peters L."/>
            <person name="Chertkov O."/>
            <person name="Ovchinnikova G."/>
            <person name="Kyrpides N."/>
            <person name="Mavromatis K."/>
            <person name="Detter J.C."/>
            <person name="Han C."/>
            <person name="Land M."/>
            <person name="Hauser L."/>
            <person name="Markowitz V."/>
            <person name="Cheng J.-F."/>
            <person name="Hugenholtz P."/>
            <person name="Woyke T."/>
            <person name="Wu D."/>
            <person name="Tindall B."/>
            <person name="Brambilla E."/>
            <person name="Klenk H.-P."/>
            <person name="Eisen J.A."/>
        </authorList>
    </citation>
    <scope>NUCLEOTIDE SEQUENCE [LARGE SCALE GENOMIC DNA]</scope>
    <source>
        <strain evidence="2 3">DSM 19592</strain>
    </source>
</reference>
<name>I3C8C1_9FLAO</name>
<gene>
    <name evidence="2" type="ORF">JoomaDRAFT_2903</name>
</gene>
<protein>
    <recommendedName>
        <fullName evidence="4">Peptidase M56 domain-containing protein</fullName>
    </recommendedName>
</protein>
<dbReference type="STRING" id="926559.JoomaDRAFT_2903"/>
<feature type="transmembrane region" description="Helical" evidence="1">
    <location>
        <begin position="49"/>
        <end position="69"/>
    </location>
</feature>
<evidence type="ECO:0008006" key="4">
    <source>
        <dbReference type="Google" id="ProtNLM"/>
    </source>
</evidence>
<evidence type="ECO:0000256" key="1">
    <source>
        <dbReference type="SAM" id="Phobius"/>
    </source>
</evidence>
<keyword evidence="1" id="KW-0812">Transmembrane</keyword>
<dbReference type="RefSeq" id="WP_008613666.1">
    <property type="nucleotide sequence ID" value="NZ_JH651379.1"/>
</dbReference>
<sequence length="108" mass="13541">MILIFKYIFPKRYVGLTLWPVIILKENRLKEDDVLINHERIHLKQQLELFILPFYIWYLIEWLIGVMLFRNFNEAYRNISFEKEAYQNERNLNYIKERPFWGFLSYLF</sequence>
<keyword evidence="3" id="KW-1185">Reference proteome</keyword>
<keyword evidence="1" id="KW-0472">Membrane</keyword>
<dbReference type="Proteomes" id="UP000004690">
    <property type="component" value="Unassembled WGS sequence"/>
</dbReference>
<dbReference type="EMBL" id="JH651379">
    <property type="protein sequence ID" value="EIJ39864.1"/>
    <property type="molecule type" value="Genomic_DNA"/>
</dbReference>
<dbReference type="HOGENOM" id="CLU_137778_1_0_10"/>
<accession>I3C8C1</accession>
<dbReference type="AlphaFoldDB" id="I3C8C1"/>
<evidence type="ECO:0000313" key="3">
    <source>
        <dbReference type="Proteomes" id="UP000004690"/>
    </source>
</evidence>
<keyword evidence="1" id="KW-1133">Transmembrane helix</keyword>